<dbReference type="GO" id="GO:0004674">
    <property type="term" value="F:protein serine/threonine kinase activity"/>
    <property type="evidence" value="ECO:0007669"/>
    <property type="project" value="UniProtKB-KW"/>
</dbReference>
<evidence type="ECO:0000313" key="8">
    <source>
        <dbReference type="EMBL" id="AFD24535.1"/>
    </source>
</evidence>
<sequence length="1403" mass="149943">MSATGTIFEGFRLLRPLGQGWLGQVFTAQNLDGAGVQALRVVSPELVAQPGVMTQFRRLFAKWRRLSHPNVLLPDDLLEREQHVMYAMPLAQSGSVRQLLQSQVRSGEFLDLLVAVDLARQAAGAVAYAHEHNLMHGDLKPENLLLTPARALLGRRAYGVLVSDFGVAELQAFTHGTHDRQIMSAPAYMAPEQFRGVRSETRSDLYALGVILYELLTNLVPFETRDLAEAMDKHQHVAPIPPGQIRYDIPSELEEVVLTCMAKAPQDRYRTAAELEEQLQRVMNTLLPQGPQPTVVLPDIPEPPAPRIEPLRDRKPYARLQICDAAGQLLRVEPLTGDVVTIGRAPGNSIVLEHAGVSRHHLSLDLGDEGEVHVTELGSTNGTTLGGEALPLREALRWPDGGVLRVEPFWLRLQPPQRVVQQARIALLVEDNDLTLDPGATVLLPVKLSNTGRTVDHFRLEVEGVPAEWVQNLYHEVQLNPGMSGETTLKVQVPRVPTSRAQTYDVRVIARSRENPAEYGTAPMKWTVQPFTETVTEFKPVRRSAWRRTHYQLHMVNVSNVAVTYAPTVGDDEGEVKLEAPWSQIQVPASGNLSNVIPVRTIAYNYMMRLREGIGKVRVTGLPETLTLEPGAAYDQRLDVRLPMRWIAAPRPRTLQYHPNPDTGVDRATNLSLLHLPLIPLWALPIALLAALGLGFWLFQEPRVVVTVDPQSPVVGQPFTLKFQSQNATRIDVQPFGKTVTNTNGTLLVPQGVKEPTNVQLIVHGRIRNTQASVQVQPKVLAPVLRTFTVTPQNITPGQQATVRWDVEGVQEVNIEPLGTVPAKGEQRYTVEADTTFRLSASNGGGQVDRAYPVKVLPAAIELFQIEPAEAAVGQTVTLRWRVRNAQSVTLEPLGSVASSGQTKWQVKGEQAFVLRANVSGGAPISSTQTLRVPAPVIETFQVTPAQARIGDPVTVTWKVRNAPNVTIDPLGAVEAQGQRSFVMDTGNRVFRLQASNGATTTEQSYSVSAQARVPSLGGVEASPRKPRAGSPVTLTWSSQDAQSVELTGLPQGTLSLSPSGSTIVAAPSNNATLTFTARGNGGSASRSLSLPVLPAASGAAATPPVTITTPVRTTPAQGSGTQGGTRPATTATPSSGSAATSRTSGTAQSGGTSAQSRPATGTGTAAAPRNGQTAGTPSGAATVRTTPPATPAAPVARPQIVSFGASAAIVKAGQITKLSWQATGVKTVKVFPQGLPTSPSGSLQVRPARTTTYTLVAGTQTRSLTVVVIPRAGTPTTAPTGNAPQGSAASAPAAPAAQPQTQTPPAAPATAAAQTAVGARPSNAATVTIDRFEASETTVSRGTRITLSWDVSNSNSIYLTPGIGKQSASGSVERSILRDTVFKIEARRGGQVVTRQLTVKVE</sequence>
<dbReference type="PROSITE" id="PS50006">
    <property type="entry name" value="FHA_DOMAIN"/>
    <property type="match status" value="1"/>
</dbReference>
<dbReference type="Pfam" id="PF00498">
    <property type="entry name" value="FHA"/>
    <property type="match status" value="1"/>
</dbReference>
<evidence type="ECO:0000256" key="1">
    <source>
        <dbReference type="ARBA" id="ARBA00022679"/>
    </source>
</evidence>
<dbReference type="SMART" id="SM00220">
    <property type="entry name" value="S_TKc"/>
    <property type="match status" value="1"/>
</dbReference>
<accession>H8GWZ5</accession>
<dbReference type="InterPro" id="IPR000253">
    <property type="entry name" value="FHA_dom"/>
</dbReference>
<feature type="region of interest" description="Disordered" evidence="5">
    <location>
        <begin position="1273"/>
        <end position="1310"/>
    </location>
</feature>
<dbReference type="eggNOG" id="COG1716">
    <property type="taxonomic scope" value="Bacteria"/>
</dbReference>
<dbReference type="PROSITE" id="PS50011">
    <property type="entry name" value="PROTEIN_KINASE_DOM"/>
    <property type="match status" value="1"/>
</dbReference>
<dbReference type="KEGG" id="dgo:DGo_CA0608"/>
<dbReference type="PROSITE" id="PS00108">
    <property type="entry name" value="PROTEIN_KINASE_ST"/>
    <property type="match status" value="1"/>
</dbReference>
<keyword evidence="8" id="KW-0723">Serine/threonine-protein kinase</keyword>
<keyword evidence="2" id="KW-0547">Nucleotide-binding</keyword>
<feature type="compositionally biased region" description="Low complexity" evidence="5">
    <location>
        <begin position="1100"/>
        <end position="1117"/>
    </location>
</feature>
<dbReference type="PATRIC" id="fig|745776.4.peg.619"/>
<dbReference type="CDD" id="cd00060">
    <property type="entry name" value="FHA"/>
    <property type="match status" value="1"/>
</dbReference>
<dbReference type="InterPro" id="IPR008984">
    <property type="entry name" value="SMAD_FHA_dom_sf"/>
</dbReference>
<proteinExistence type="predicted"/>
<reference evidence="8 9" key="1">
    <citation type="journal article" date="2012" name="PLoS ONE">
        <title>Genome sequence and transcriptome analysis of the radioresistant bacterium Deinococcus gobiensis: insights into the extreme environmental adaptations.</title>
        <authorList>
            <person name="Yuan M."/>
            <person name="Chen M."/>
            <person name="Zhang W."/>
            <person name="Lu W."/>
            <person name="Wang J."/>
            <person name="Yang M."/>
            <person name="Zhao P."/>
            <person name="Tang R."/>
            <person name="Li X."/>
            <person name="Hao Y."/>
            <person name="Zhou Z."/>
            <person name="Zhan Y."/>
            <person name="Yu H."/>
            <person name="Teng C."/>
            <person name="Yan Y."/>
            <person name="Ping S."/>
            <person name="Wang Y."/>
            <person name="Lin M."/>
        </authorList>
    </citation>
    <scope>NUCLEOTIDE SEQUENCE [LARGE SCALE GENOMIC DNA]</scope>
    <source>
        <strain evidence="8 9">I-0</strain>
    </source>
</reference>
<evidence type="ECO:0000256" key="3">
    <source>
        <dbReference type="ARBA" id="ARBA00022777"/>
    </source>
</evidence>
<dbReference type="OrthoDB" id="51164at2"/>
<keyword evidence="4" id="KW-0067">ATP-binding</keyword>
<dbReference type="GO" id="GO:0005524">
    <property type="term" value="F:ATP binding"/>
    <property type="evidence" value="ECO:0007669"/>
    <property type="project" value="UniProtKB-KW"/>
</dbReference>
<dbReference type="PANTHER" id="PTHR43289">
    <property type="entry name" value="MITOGEN-ACTIVATED PROTEIN KINASE KINASE KINASE 20-RELATED"/>
    <property type="match status" value="1"/>
</dbReference>
<dbReference type="Pfam" id="PF00069">
    <property type="entry name" value="Pkinase"/>
    <property type="match status" value="1"/>
</dbReference>
<evidence type="ECO:0000256" key="5">
    <source>
        <dbReference type="SAM" id="MobiDB-lite"/>
    </source>
</evidence>
<evidence type="ECO:0000256" key="2">
    <source>
        <dbReference type="ARBA" id="ARBA00022741"/>
    </source>
</evidence>
<evidence type="ECO:0000259" key="6">
    <source>
        <dbReference type="PROSITE" id="PS50006"/>
    </source>
</evidence>
<keyword evidence="3 8" id="KW-0418">Kinase</keyword>
<dbReference type="PANTHER" id="PTHR43289:SF6">
    <property type="entry name" value="SERINE_THREONINE-PROTEIN KINASE NEKL-3"/>
    <property type="match status" value="1"/>
</dbReference>
<feature type="compositionally biased region" description="Low complexity" evidence="5">
    <location>
        <begin position="1181"/>
        <end position="1195"/>
    </location>
</feature>
<dbReference type="RefSeq" id="WP_014684018.1">
    <property type="nucleotide sequence ID" value="NC_017790.1"/>
</dbReference>
<dbReference type="EMBL" id="CP002191">
    <property type="protein sequence ID" value="AFD24535.1"/>
    <property type="molecule type" value="Genomic_DNA"/>
</dbReference>
<organism evidence="8 9">
    <name type="scientific">Deinococcus gobiensis (strain DSM 21396 / JCM 16679 / CGMCC 1.7299 / I-0)</name>
    <dbReference type="NCBI Taxonomy" id="745776"/>
    <lineage>
        <taxon>Bacteria</taxon>
        <taxon>Thermotogati</taxon>
        <taxon>Deinococcota</taxon>
        <taxon>Deinococci</taxon>
        <taxon>Deinococcales</taxon>
        <taxon>Deinococcaceae</taxon>
        <taxon>Deinococcus</taxon>
    </lineage>
</organism>
<keyword evidence="9" id="KW-1185">Reference proteome</keyword>
<dbReference type="STRING" id="745776.DGo_CA0608"/>
<gene>
    <name evidence="8" type="ordered locus">DGo_CA0608</name>
</gene>
<feature type="compositionally biased region" description="Low complexity" evidence="5">
    <location>
        <begin position="1125"/>
        <end position="1168"/>
    </location>
</feature>
<dbReference type="SUPFAM" id="SSF56112">
    <property type="entry name" value="Protein kinase-like (PK-like)"/>
    <property type="match status" value="1"/>
</dbReference>
<dbReference type="CDD" id="cd14014">
    <property type="entry name" value="STKc_PknB_like"/>
    <property type="match status" value="1"/>
</dbReference>
<feature type="domain" description="FHA" evidence="6">
    <location>
        <begin position="340"/>
        <end position="390"/>
    </location>
</feature>
<dbReference type="eggNOG" id="COG0515">
    <property type="taxonomic scope" value="Bacteria"/>
</dbReference>
<evidence type="ECO:0000259" key="7">
    <source>
        <dbReference type="PROSITE" id="PS50011"/>
    </source>
</evidence>
<dbReference type="InterPro" id="IPR008271">
    <property type="entry name" value="Ser/Thr_kinase_AS"/>
</dbReference>
<dbReference type="Gene3D" id="1.10.510.10">
    <property type="entry name" value="Transferase(Phosphotransferase) domain 1"/>
    <property type="match status" value="1"/>
</dbReference>
<dbReference type="Proteomes" id="UP000007575">
    <property type="component" value="Chromosome"/>
</dbReference>
<evidence type="ECO:0000313" key="9">
    <source>
        <dbReference type="Proteomes" id="UP000007575"/>
    </source>
</evidence>
<dbReference type="eggNOG" id="COG1470">
    <property type="taxonomic scope" value="Bacteria"/>
</dbReference>
<dbReference type="InterPro" id="IPR000719">
    <property type="entry name" value="Prot_kinase_dom"/>
</dbReference>
<dbReference type="Gene3D" id="3.30.200.20">
    <property type="entry name" value="Phosphorylase Kinase, domain 1"/>
    <property type="match status" value="1"/>
</dbReference>
<evidence type="ECO:0000256" key="4">
    <source>
        <dbReference type="ARBA" id="ARBA00022840"/>
    </source>
</evidence>
<dbReference type="InterPro" id="IPR011009">
    <property type="entry name" value="Kinase-like_dom_sf"/>
</dbReference>
<feature type="domain" description="Protein kinase" evidence="7">
    <location>
        <begin position="11"/>
        <end position="287"/>
    </location>
</feature>
<keyword evidence="1" id="KW-0808">Transferase</keyword>
<feature type="region of interest" description="Disordered" evidence="5">
    <location>
        <begin position="1099"/>
        <end position="1195"/>
    </location>
</feature>
<dbReference type="Gene3D" id="2.60.200.20">
    <property type="match status" value="1"/>
</dbReference>
<protein>
    <submittedName>
        <fullName evidence="8">Serine/threonine protein kinase with FHA domain</fullName>
    </submittedName>
</protein>
<dbReference type="SUPFAM" id="SSF49879">
    <property type="entry name" value="SMAD/FHA domain"/>
    <property type="match status" value="1"/>
</dbReference>
<name>H8GWZ5_DEIGI</name>
<dbReference type="HOGENOM" id="CLU_247379_0_0_0"/>
<dbReference type="SMART" id="SM00240">
    <property type="entry name" value="FHA"/>
    <property type="match status" value="1"/>
</dbReference>